<dbReference type="Proteomes" id="UP000186917">
    <property type="component" value="Unassembled WGS sequence"/>
</dbReference>
<dbReference type="InterPro" id="IPR029063">
    <property type="entry name" value="SAM-dependent_MTases_sf"/>
</dbReference>
<evidence type="ECO:0000313" key="5">
    <source>
        <dbReference type="Proteomes" id="UP000186917"/>
    </source>
</evidence>
<keyword evidence="2 4" id="KW-0808">Transferase</keyword>
<evidence type="ECO:0000256" key="2">
    <source>
        <dbReference type="ARBA" id="ARBA00022679"/>
    </source>
</evidence>
<proteinExistence type="predicted"/>
<keyword evidence="5" id="KW-1185">Reference proteome</keyword>
<dbReference type="PANTHER" id="PTHR43861:SF1">
    <property type="entry name" value="TRANS-ACONITATE 2-METHYLTRANSFERASE"/>
    <property type="match status" value="1"/>
</dbReference>
<dbReference type="InterPro" id="IPR041698">
    <property type="entry name" value="Methyltransf_25"/>
</dbReference>
<dbReference type="RefSeq" id="WP_076382548.1">
    <property type="nucleotide sequence ID" value="NZ_AP017422.1"/>
</dbReference>
<dbReference type="GO" id="GO:0008168">
    <property type="term" value="F:methyltransferase activity"/>
    <property type="evidence" value="ECO:0007669"/>
    <property type="project" value="UniProtKB-KW"/>
</dbReference>
<keyword evidence="1 4" id="KW-0489">Methyltransferase</keyword>
<evidence type="ECO:0000313" key="4">
    <source>
        <dbReference type="EMBL" id="SIT34061.1"/>
    </source>
</evidence>
<accession>A0A173MM07</accession>
<evidence type="ECO:0000256" key="1">
    <source>
        <dbReference type="ARBA" id="ARBA00022603"/>
    </source>
</evidence>
<feature type="domain" description="Methyltransferase" evidence="3">
    <location>
        <begin position="37"/>
        <end position="124"/>
    </location>
</feature>
<dbReference type="PANTHER" id="PTHR43861">
    <property type="entry name" value="TRANS-ACONITATE 2-METHYLTRANSFERASE-RELATED"/>
    <property type="match status" value="1"/>
</dbReference>
<organism evidence="4 5">
    <name type="scientific">Filimonas lacunae</name>
    <dbReference type="NCBI Taxonomy" id="477680"/>
    <lineage>
        <taxon>Bacteria</taxon>
        <taxon>Pseudomonadati</taxon>
        <taxon>Bacteroidota</taxon>
        <taxon>Chitinophagia</taxon>
        <taxon>Chitinophagales</taxon>
        <taxon>Chitinophagaceae</taxon>
        <taxon>Filimonas</taxon>
    </lineage>
</organism>
<dbReference type="CDD" id="cd02440">
    <property type="entry name" value="AdoMet_MTases"/>
    <property type="match status" value="1"/>
</dbReference>
<dbReference type="OrthoDB" id="9789123at2"/>
<dbReference type="SUPFAM" id="SSF53335">
    <property type="entry name" value="S-adenosyl-L-methionine-dependent methyltransferases"/>
    <property type="match status" value="1"/>
</dbReference>
<dbReference type="Pfam" id="PF13649">
    <property type="entry name" value="Methyltransf_25"/>
    <property type="match status" value="1"/>
</dbReference>
<evidence type="ECO:0000259" key="3">
    <source>
        <dbReference type="Pfam" id="PF13649"/>
    </source>
</evidence>
<sequence>MPDIKWNSELYDNKHSFVSAYGEDVVSWLQPANGEKILDLGCGTGQLAHSIAMSGAEVTGIDKSPDMIAKAQEAYPNLHFAVKDATDFQFAQPFDAIFSNATLHWVNEKEKAIACMYNNLAAGGRLVLEMGGKGNVQSIADAVYQAMQEEGLADKKSPDFWYFPSLSEYTTLLEKQGFRVVSAIHFDRPTALTGEDGMENWIQMFGSFFFKNLTAEQVTGIIKKAVEYLRAEYYHDGAWVADYVRLRIKAIK</sequence>
<protein>
    <submittedName>
        <fullName evidence="4">Trans-aconitate methyltransferase</fullName>
    </submittedName>
</protein>
<name>A0A173MM07_9BACT</name>
<dbReference type="STRING" id="477680.SAMN05421788_114102"/>
<reference evidence="5" key="1">
    <citation type="submission" date="2017-01" db="EMBL/GenBank/DDBJ databases">
        <authorList>
            <person name="Varghese N."/>
            <person name="Submissions S."/>
        </authorList>
    </citation>
    <scope>NUCLEOTIDE SEQUENCE [LARGE SCALE GENOMIC DNA]</scope>
    <source>
        <strain evidence="5">DSM 21054</strain>
    </source>
</reference>
<gene>
    <name evidence="4" type="ORF">SAMN05421788_114102</name>
</gene>
<dbReference type="GO" id="GO:0032259">
    <property type="term" value="P:methylation"/>
    <property type="evidence" value="ECO:0007669"/>
    <property type="project" value="UniProtKB-KW"/>
</dbReference>
<dbReference type="EMBL" id="FTOR01000014">
    <property type="protein sequence ID" value="SIT34061.1"/>
    <property type="molecule type" value="Genomic_DNA"/>
</dbReference>
<dbReference type="KEGG" id="fln:FLA_4557"/>
<dbReference type="AlphaFoldDB" id="A0A173MM07"/>
<dbReference type="Gene3D" id="3.40.50.150">
    <property type="entry name" value="Vaccinia Virus protein VP39"/>
    <property type="match status" value="1"/>
</dbReference>